<dbReference type="Gene3D" id="2.60.120.10">
    <property type="entry name" value="Jelly Rolls"/>
    <property type="match status" value="1"/>
</dbReference>
<dbReference type="EMBL" id="QEWP01000002">
    <property type="protein sequence ID" value="PWE00889.1"/>
    <property type="molecule type" value="Genomic_DNA"/>
</dbReference>
<keyword evidence="9" id="KW-1185">Reference proteome</keyword>
<evidence type="ECO:0000256" key="4">
    <source>
        <dbReference type="ARBA" id="ARBA00022432"/>
    </source>
</evidence>
<comment type="caution">
    <text evidence="8">The sequence shown here is derived from an EMBL/GenBank/DDBJ whole genome shotgun (WGS) entry which is preliminary data.</text>
</comment>
<accession>A0A2U2BCU7</accession>
<dbReference type="GO" id="GO:0005737">
    <property type="term" value="C:cytoplasm"/>
    <property type="evidence" value="ECO:0007669"/>
    <property type="project" value="InterPro"/>
</dbReference>
<evidence type="ECO:0000313" key="8">
    <source>
        <dbReference type="EMBL" id="PWE00889.1"/>
    </source>
</evidence>
<dbReference type="UniPathway" id="UPA00109">
    <property type="reaction ID" value="UER00181"/>
</dbReference>
<keyword evidence="5" id="KW-0324">Glycolysis</keyword>
<comment type="catalytic activity">
    <reaction evidence="6">
        <text>alpha-D-glucose 6-phosphate = beta-D-fructose 6-phosphate</text>
        <dbReference type="Rhea" id="RHEA:11816"/>
        <dbReference type="ChEBI" id="CHEBI:57634"/>
        <dbReference type="ChEBI" id="CHEBI:58225"/>
        <dbReference type="EC" id="5.3.1.9"/>
    </reaction>
</comment>
<protein>
    <recommendedName>
        <fullName evidence="3">glucose-6-phosphate isomerase</fullName>
        <ecNumber evidence="3">5.3.1.9</ecNumber>
    </recommendedName>
</protein>
<evidence type="ECO:0000313" key="9">
    <source>
        <dbReference type="Proteomes" id="UP000244956"/>
    </source>
</evidence>
<feature type="domain" description="Glucose-6-phosphate isomerase prokaryote" evidence="7">
    <location>
        <begin position="49"/>
        <end position="207"/>
    </location>
</feature>
<evidence type="ECO:0000259" key="7">
    <source>
        <dbReference type="Pfam" id="PF06560"/>
    </source>
</evidence>
<dbReference type="AlphaFoldDB" id="A0A2U2BCU7"/>
<evidence type="ECO:0000256" key="1">
    <source>
        <dbReference type="ARBA" id="ARBA00004926"/>
    </source>
</evidence>
<dbReference type="InterPro" id="IPR010551">
    <property type="entry name" value="G6P_isomerase_prok"/>
</dbReference>
<evidence type="ECO:0000256" key="2">
    <source>
        <dbReference type="ARBA" id="ARBA00006542"/>
    </source>
</evidence>
<reference evidence="8 9" key="1">
    <citation type="submission" date="2018-05" db="EMBL/GenBank/DDBJ databases">
        <title>Marinilabilia rubrum sp. nov., isolated from saltern sediment.</title>
        <authorList>
            <person name="Zhang R."/>
        </authorList>
    </citation>
    <scope>NUCLEOTIDE SEQUENCE [LARGE SCALE GENOMIC DNA]</scope>
    <source>
        <strain evidence="8 9">WTE16</strain>
    </source>
</reference>
<gene>
    <name evidence="8" type="ORF">DDZ16_03130</name>
</gene>
<sequence length="259" mass="29798">MTFDPGLDILPKTERLGFEYGPDTFGPEVENRFLKDIRASLKDPRCDGPEVVYSIAMDVGKKKHKELLHKLHLLYGVVTYAAGRLGKEPIRSQGHIHSISPYTNMSTPEVYEIWQGKAIIYMQETAKDNPGRCYAVEAEPGEVVIVPPGWAHATISADPDQPLTFGAWCIREYSFDYDEVREHKGLAWFPVLDEKGNMTWQRNENYEYSDLIEKKPGKYENLGIEKGKSIYQLFEEDSDRFLYVPKPELKKEVWECFVP</sequence>
<dbReference type="GO" id="GO:0006094">
    <property type="term" value="P:gluconeogenesis"/>
    <property type="evidence" value="ECO:0007669"/>
    <property type="project" value="UniProtKB-KW"/>
</dbReference>
<comment type="pathway">
    <text evidence="1">Carbohydrate degradation; glycolysis; D-glyceraldehyde 3-phosphate and glycerone phosphate from D-glucose: step 2/4.</text>
</comment>
<keyword evidence="4" id="KW-0312">Gluconeogenesis</keyword>
<dbReference type="OrthoDB" id="1647241at2"/>
<dbReference type="InterPro" id="IPR011051">
    <property type="entry name" value="RmlC_Cupin_sf"/>
</dbReference>
<evidence type="ECO:0000256" key="5">
    <source>
        <dbReference type="ARBA" id="ARBA00023152"/>
    </source>
</evidence>
<proteinExistence type="inferred from homology"/>
<keyword evidence="8" id="KW-0413">Isomerase</keyword>
<dbReference type="GO" id="GO:0006096">
    <property type="term" value="P:glycolytic process"/>
    <property type="evidence" value="ECO:0007669"/>
    <property type="project" value="UniProtKB-UniPathway"/>
</dbReference>
<dbReference type="GO" id="GO:0004347">
    <property type="term" value="F:glucose-6-phosphate isomerase activity"/>
    <property type="evidence" value="ECO:0007669"/>
    <property type="project" value="UniProtKB-EC"/>
</dbReference>
<dbReference type="Proteomes" id="UP000244956">
    <property type="component" value="Unassembled WGS sequence"/>
</dbReference>
<dbReference type="SUPFAM" id="SSF51182">
    <property type="entry name" value="RmlC-like cupins"/>
    <property type="match status" value="1"/>
</dbReference>
<name>A0A2U2BCU7_9BACT</name>
<comment type="similarity">
    <text evidence="2">Belongs to the archaeal-type GPI family.</text>
</comment>
<dbReference type="Pfam" id="PF06560">
    <property type="entry name" value="GPI"/>
    <property type="match status" value="1"/>
</dbReference>
<organism evidence="8 9">
    <name type="scientific">Marinilabilia rubra</name>
    <dbReference type="NCBI Taxonomy" id="2162893"/>
    <lineage>
        <taxon>Bacteria</taxon>
        <taxon>Pseudomonadati</taxon>
        <taxon>Bacteroidota</taxon>
        <taxon>Bacteroidia</taxon>
        <taxon>Marinilabiliales</taxon>
        <taxon>Marinilabiliaceae</taxon>
        <taxon>Marinilabilia</taxon>
    </lineage>
</organism>
<dbReference type="InterPro" id="IPR014710">
    <property type="entry name" value="RmlC-like_jellyroll"/>
</dbReference>
<evidence type="ECO:0000256" key="6">
    <source>
        <dbReference type="ARBA" id="ARBA00029321"/>
    </source>
</evidence>
<dbReference type="EC" id="5.3.1.9" evidence="3"/>
<evidence type="ECO:0000256" key="3">
    <source>
        <dbReference type="ARBA" id="ARBA00011952"/>
    </source>
</evidence>